<keyword evidence="5" id="KW-0240">DNA-directed RNA polymerase</keyword>
<keyword evidence="10" id="KW-0804">Transcription</keyword>
<evidence type="ECO:0000256" key="7">
    <source>
        <dbReference type="ARBA" id="ARBA00022640"/>
    </source>
</evidence>
<comment type="function">
    <text evidence="1">DNA-dependent RNA polymerase catalyzes the transcription of DNA into RNA using the four ribonucleoside triphosphates as substrates.</text>
</comment>
<dbReference type="InterPro" id="IPR007642">
    <property type="entry name" value="RNA_pol_Rpb2_2"/>
</dbReference>
<comment type="subunit">
    <text evidence="11">In plastids the minimal PEP RNA polymerase catalytic core is composed of four subunits: alpha, beta, beta', and beta''. When a (nuclear-encoded) sigma factor is associated with the core the holoenzyme is formed, which can initiate transcription.</text>
</comment>
<dbReference type="Gene3D" id="3.90.1100.10">
    <property type="match status" value="1"/>
</dbReference>
<dbReference type="GeneID" id="26378616"/>
<organism evidence="17">
    <name type="scientific">Jenufa minuta</name>
    <name type="common">Green alga</name>
    <dbReference type="NCBI Taxonomy" id="993092"/>
    <lineage>
        <taxon>Eukaryota</taxon>
        <taxon>Viridiplantae</taxon>
        <taxon>Chlorophyta</taxon>
        <taxon>core chlorophytes</taxon>
        <taxon>Chlorophyceae</taxon>
        <taxon>Jenufa</taxon>
    </lineage>
</organism>
<dbReference type="Pfam" id="PF04565">
    <property type="entry name" value="RNA_pol_Rpb2_3"/>
    <property type="match status" value="1"/>
</dbReference>
<dbReference type="InterPro" id="IPR042107">
    <property type="entry name" value="DNA-dir_RNA_pol_bsu_ext_1_sf"/>
</dbReference>
<evidence type="ECO:0000256" key="10">
    <source>
        <dbReference type="ARBA" id="ARBA00023163"/>
    </source>
</evidence>
<dbReference type="GO" id="GO:0006351">
    <property type="term" value="P:DNA-templated transcription"/>
    <property type="evidence" value="ECO:0007669"/>
    <property type="project" value="InterPro"/>
</dbReference>
<dbReference type="EC" id="2.7.7.6" evidence="4"/>
<evidence type="ECO:0000256" key="13">
    <source>
        <dbReference type="ARBA" id="ARBA00048552"/>
    </source>
</evidence>
<evidence type="ECO:0000256" key="8">
    <source>
        <dbReference type="ARBA" id="ARBA00022679"/>
    </source>
</evidence>
<name>A0A0S2LNS2_JENMI</name>
<evidence type="ECO:0000256" key="6">
    <source>
        <dbReference type="ARBA" id="ARBA00022528"/>
    </source>
</evidence>
<evidence type="ECO:0000313" key="17">
    <source>
        <dbReference type="EMBL" id="ALO62979.1"/>
    </source>
</evidence>
<accession>A0A0S2LNS2</accession>
<feature type="domain" description="RNA polymerase Rpb2" evidence="16">
    <location>
        <begin position="408"/>
        <end position="476"/>
    </location>
</feature>
<evidence type="ECO:0000256" key="9">
    <source>
        <dbReference type="ARBA" id="ARBA00022695"/>
    </source>
</evidence>
<gene>
    <name evidence="17" type="primary">rpoBa</name>
</gene>
<dbReference type="InterPro" id="IPR007645">
    <property type="entry name" value="RNA_pol_Rpb2_3"/>
</dbReference>
<dbReference type="GO" id="GO:0000428">
    <property type="term" value="C:DNA-directed RNA polymerase complex"/>
    <property type="evidence" value="ECO:0007669"/>
    <property type="project" value="UniProtKB-KW"/>
</dbReference>
<reference evidence="17" key="1">
    <citation type="journal article" date="2015" name="BMC Evol. Biol.">
        <title>Chloroplast phylogenomic analysis of chlorophyte green algae identifies a novel lineage sister to the Sphaeropleales (Chlorophyceae).</title>
        <authorList>
            <person name="Lemieux C."/>
            <person name="Vincent A.T."/>
            <person name="Labarre A."/>
            <person name="Otis C."/>
            <person name="Turmel M."/>
        </authorList>
    </citation>
    <scope>NUCLEOTIDE SEQUENCE</scope>
</reference>
<dbReference type="InterPro" id="IPR037034">
    <property type="entry name" value="RNA_pol_Rpb2_2_sf"/>
</dbReference>
<geneLocation type="chloroplast" evidence="17"/>
<dbReference type="PANTHER" id="PTHR20856">
    <property type="entry name" value="DNA-DIRECTED RNA POLYMERASE I SUBUNIT 2"/>
    <property type="match status" value="1"/>
</dbReference>
<dbReference type="Gene3D" id="2.30.150.10">
    <property type="entry name" value="DNA-directed RNA polymerase, beta subunit, external 1 domain"/>
    <property type="match status" value="1"/>
</dbReference>
<dbReference type="RefSeq" id="YP_009184852.1">
    <property type="nucleotide sequence ID" value="NC_028582.1"/>
</dbReference>
<dbReference type="AlphaFoldDB" id="A0A0S2LNS2"/>
<dbReference type="EMBL" id="KT625414">
    <property type="protein sequence ID" value="ALO62979.1"/>
    <property type="molecule type" value="Genomic_DNA"/>
</dbReference>
<keyword evidence="7 17" id="KW-0934">Plastid</keyword>
<dbReference type="Pfam" id="PF04561">
    <property type="entry name" value="RNA_pol_Rpb2_2"/>
    <property type="match status" value="1"/>
</dbReference>
<dbReference type="GO" id="GO:0032549">
    <property type="term" value="F:ribonucleoside binding"/>
    <property type="evidence" value="ECO:0007669"/>
    <property type="project" value="InterPro"/>
</dbReference>
<dbReference type="InterPro" id="IPR015712">
    <property type="entry name" value="DNA-dir_RNA_pol_su2"/>
</dbReference>
<evidence type="ECO:0000256" key="2">
    <source>
        <dbReference type="ARBA" id="ARBA00004229"/>
    </source>
</evidence>
<protein>
    <recommendedName>
        <fullName evidence="4">DNA-directed RNA polymerase</fullName>
        <ecNumber evidence="4">2.7.7.6</ecNumber>
    </recommendedName>
    <alternativeName>
        <fullName evidence="12">PEP</fullName>
    </alternativeName>
</protein>
<evidence type="ECO:0000256" key="5">
    <source>
        <dbReference type="ARBA" id="ARBA00022478"/>
    </source>
</evidence>
<dbReference type="GO" id="GO:0003677">
    <property type="term" value="F:DNA binding"/>
    <property type="evidence" value="ECO:0007669"/>
    <property type="project" value="InterPro"/>
</dbReference>
<evidence type="ECO:0000256" key="3">
    <source>
        <dbReference type="ARBA" id="ARBA00006835"/>
    </source>
</evidence>
<comment type="similarity">
    <text evidence="3 14">Belongs to the RNA polymerase beta chain family.</text>
</comment>
<keyword evidence="8" id="KW-0808">Transferase</keyword>
<evidence type="ECO:0000256" key="1">
    <source>
        <dbReference type="ARBA" id="ARBA00004026"/>
    </source>
</evidence>
<keyword evidence="6 17" id="KW-0150">Chloroplast</keyword>
<comment type="catalytic activity">
    <reaction evidence="13">
        <text>RNA(n) + a ribonucleoside 5'-triphosphate = RNA(n+1) + diphosphate</text>
        <dbReference type="Rhea" id="RHEA:21248"/>
        <dbReference type="Rhea" id="RHEA-COMP:14527"/>
        <dbReference type="Rhea" id="RHEA-COMP:17342"/>
        <dbReference type="ChEBI" id="CHEBI:33019"/>
        <dbReference type="ChEBI" id="CHEBI:61557"/>
        <dbReference type="ChEBI" id="CHEBI:140395"/>
        <dbReference type="EC" id="2.7.7.6"/>
    </reaction>
</comment>
<evidence type="ECO:0000256" key="14">
    <source>
        <dbReference type="RuleBase" id="RU000434"/>
    </source>
</evidence>
<dbReference type="GO" id="GO:0003899">
    <property type="term" value="F:DNA-directed RNA polymerase activity"/>
    <property type="evidence" value="ECO:0007669"/>
    <property type="project" value="UniProtKB-EC"/>
</dbReference>
<evidence type="ECO:0000259" key="16">
    <source>
        <dbReference type="Pfam" id="PF04565"/>
    </source>
</evidence>
<feature type="domain" description="RNA polymerase Rpb2" evidence="15">
    <location>
        <begin position="139"/>
        <end position="343"/>
    </location>
</feature>
<dbReference type="GO" id="GO:0009507">
    <property type="term" value="C:chloroplast"/>
    <property type="evidence" value="ECO:0007669"/>
    <property type="project" value="UniProtKB-SubCell"/>
</dbReference>
<dbReference type="SUPFAM" id="SSF64484">
    <property type="entry name" value="beta and beta-prime subunits of DNA dependent RNA-polymerase"/>
    <property type="match status" value="1"/>
</dbReference>
<evidence type="ECO:0000256" key="12">
    <source>
        <dbReference type="ARBA" id="ARBA00032782"/>
    </source>
</evidence>
<sequence>MKRYSPNIHDFITVQRKSFQYFLEKGIIKEFLKINPITNQNKNVEIMFYPTYYKMLSPECSIRECLLKMKSYTAKLYMPMKLTNQKTGKFYIKWLYVMTLPLMTKRGHFILNGGARVIVNQVLRSPGIYFHEKIHDIYTQKDQEKPDSSFSRYYADFICLKGTWLRLEIDKDKLFWAQMKKRGKLPLFWFLLATGLNEKTILTCIPESYKLVQNLAKYHPGNVHWLKTLKKLINQRQLKNSTSNEIWKILYSFMLSTINNEVGSSSGHPGEQWLYNKFFNPQTYDLGRSGRLSINKKLGLSLNRDQTTLTPQDLLFATNSLIKVEKGLKSTDDIDHLKNRRVRTSGELLQTQLSIGLFRLAQSISEKLNTLEIEQINMSFMNNLQNIMNVKAVNGAFKEFFGSCQLSQFMDQMNPLAEITHKRRLTSLGPGGITRDTSTLAIRGIHPTHYGRICPIETPEGKNTGLVNSITTYGRVNPQGLLQTPFFKVYKGQVQKSAGLSFLSASTEEKFRIAPADLKVSSLGFLPKSILPVRIDNKFTKIKRSKIDFLSLSPFQMISIATSLIPFLEHDDANRALMGSNMQRQAVSLIRPQRPIVGTGLEARVISDSGHVAQANRSGVLAYSTSEKIVIYTLQN</sequence>
<dbReference type="Gene3D" id="3.90.1110.10">
    <property type="entry name" value="RNA polymerase Rpb2, domain 2"/>
    <property type="match status" value="1"/>
</dbReference>
<evidence type="ECO:0000256" key="11">
    <source>
        <dbReference type="ARBA" id="ARBA00026088"/>
    </source>
</evidence>
<keyword evidence="9" id="KW-0548">Nucleotidyltransferase</keyword>
<evidence type="ECO:0000256" key="4">
    <source>
        <dbReference type="ARBA" id="ARBA00012418"/>
    </source>
</evidence>
<proteinExistence type="inferred from homology"/>
<comment type="subcellular location">
    <subcellularLocation>
        <location evidence="2">Plastid</location>
        <location evidence="2">Chloroplast</location>
    </subcellularLocation>
</comment>
<evidence type="ECO:0000259" key="15">
    <source>
        <dbReference type="Pfam" id="PF04561"/>
    </source>
</evidence>